<keyword evidence="2" id="KW-1185">Reference proteome</keyword>
<organism evidence="1 2">
    <name type="scientific">Nocardioides silvaticus</name>
    <dbReference type="NCBI Taxonomy" id="2201891"/>
    <lineage>
        <taxon>Bacteria</taxon>
        <taxon>Bacillati</taxon>
        <taxon>Actinomycetota</taxon>
        <taxon>Actinomycetes</taxon>
        <taxon>Propionibacteriales</taxon>
        <taxon>Nocardioidaceae</taxon>
        <taxon>Nocardioides</taxon>
    </lineage>
</organism>
<reference evidence="1 2" key="1">
    <citation type="submission" date="2018-05" db="EMBL/GenBank/DDBJ databases">
        <title>Nocardioides silvaticus genome.</title>
        <authorList>
            <person name="Li C."/>
            <person name="Wang G."/>
        </authorList>
    </citation>
    <scope>NUCLEOTIDE SEQUENCE [LARGE SCALE GENOMIC DNA]</scope>
    <source>
        <strain evidence="1 2">CCTCC AB 2018079</strain>
    </source>
</reference>
<evidence type="ECO:0000313" key="2">
    <source>
        <dbReference type="Proteomes" id="UP000245507"/>
    </source>
</evidence>
<comment type="caution">
    <text evidence="1">The sequence shown here is derived from an EMBL/GenBank/DDBJ whole genome shotgun (WGS) entry which is preliminary data.</text>
</comment>
<dbReference type="EMBL" id="QGDD01000002">
    <property type="protein sequence ID" value="PWN03862.1"/>
    <property type="molecule type" value="Genomic_DNA"/>
</dbReference>
<gene>
    <name evidence="1" type="ORF">DJ010_07305</name>
</gene>
<dbReference type="AlphaFoldDB" id="A0A316TNM3"/>
<dbReference type="Proteomes" id="UP000245507">
    <property type="component" value="Unassembled WGS sequence"/>
</dbReference>
<accession>A0A316TNM3</accession>
<dbReference type="OrthoDB" id="4465019at2"/>
<evidence type="ECO:0000313" key="1">
    <source>
        <dbReference type="EMBL" id="PWN03862.1"/>
    </source>
</evidence>
<name>A0A316TNM3_9ACTN</name>
<dbReference type="RefSeq" id="WP_109692950.1">
    <property type="nucleotide sequence ID" value="NZ_QGDD01000002.1"/>
</dbReference>
<sequence length="75" mass="8382">MAGTQRFDVDGETFDVTQHVTAPGRYQFAWVSGRNRGYGFTSNTSDDRAMTQEQIVSQIRSFLAQVDPDTGYLAD</sequence>
<proteinExistence type="predicted"/>
<protein>
    <submittedName>
        <fullName evidence="1">Uncharacterized protein</fullName>
    </submittedName>
</protein>